<feature type="transmembrane region" description="Helical" evidence="1">
    <location>
        <begin position="73"/>
        <end position="94"/>
    </location>
</feature>
<evidence type="ECO:0000313" key="2">
    <source>
        <dbReference type="EMBL" id="CUJ98878.1"/>
    </source>
</evidence>
<dbReference type="RefSeq" id="WP_058311332.1">
    <property type="nucleotide sequence ID" value="NZ_CYTW01000002.1"/>
</dbReference>
<evidence type="ECO:0000256" key="1">
    <source>
        <dbReference type="SAM" id="Phobius"/>
    </source>
</evidence>
<dbReference type="GeneID" id="83881164"/>
<evidence type="ECO:0008006" key="4">
    <source>
        <dbReference type="Google" id="ProtNLM"/>
    </source>
</evidence>
<feature type="transmembrane region" description="Helical" evidence="1">
    <location>
        <begin position="44"/>
        <end position="66"/>
    </location>
</feature>
<reference evidence="3" key="1">
    <citation type="submission" date="2015-09" db="EMBL/GenBank/DDBJ databases">
        <authorList>
            <person name="Rodrigo-Torres Lidia"/>
            <person name="Arahal R.David."/>
        </authorList>
    </citation>
    <scope>NUCLEOTIDE SEQUENCE [LARGE SCALE GENOMIC DNA]</scope>
    <source>
        <strain evidence="3">CECT 7735</strain>
    </source>
</reference>
<keyword evidence="1" id="KW-0812">Transmembrane</keyword>
<dbReference type="AlphaFoldDB" id="A0A0P1IJ96"/>
<keyword evidence="1" id="KW-0472">Membrane</keyword>
<gene>
    <name evidence="2" type="ORF">PH7735_02134</name>
</gene>
<evidence type="ECO:0000313" key="3">
    <source>
        <dbReference type="Proteomes" id="UP000051870"/>
    </source>
</evidence>
<keyword evidence="3" id="KW-1185">Reference proteome</keyword>
<dbReference type="Proteomes" id="UP000051870">
    <property type="component" value="Unassembled WGS sequence"/>
</dbReference>
<dbReference type="EMBL" id="CYTW01000002">
    <property type="protein sequence ID" value="CUJ98878.1"/>
    <property type="molecule type" value="Genomic_DNA"/>
</dbReference>
<keyword evidence="1" id="KW-1133">Transmembrane helix</keyword>
<organism evidence="2 3">
    <name type="scientific">Shimia thalassica</name>
    <dbReference type="NCBI Taxonomy" id="1715693"/>
    <lineage>
        <taxon>Bacteria</taxon>
        <taxon>Pseudomonadati</taxon>
        <taxon>Pseudomonadota</taxon>
        <taxon>Alphaproteobacteria</taxon>
        <taxon>Rhodobacterales</taxon>
        <taxon>Roseobacteraceae</taxon>
    </lineage>
</organism>
<protein>
    <recommendedName>
        <fullName evidence="4">DUF1304 domain-containing protein</fullName>
    </recommendedName>
</protein>
<sequence length="121" mass="13000">MNIAFFLAAALAVFWTLVHVIIGGRQCERLLAADEHVSPVVRETMLLCWHMVSGFLFLTSAFLFIGAIGYPSFGVAGSVMAGVTALIGLLQAPIRKTSYAALPQGWLFVPVAVLGIWGFMA</sequence>
<accession>A0A0P1IJ96</accession>
<name>A0A0P1IJ96_9RHOB</name>
<feature type="transmembrane region" description="Helical" evidence="1">
    <location>
        <begin position="100"/>
        <end position="120"/>
    </location>
</feature>
<proteinExistence type="predicted"/>